<organism evidence="8">
    <name type="scientific">marine sediment metagenome</name>
    <dbReference type="NCBI Taxonomy" id="412755"/>
    <lineage>
        <taxon>unclassified sequences</taxon>
        <taxon>metagenomes</taxon>
        <taxon>ecological metagenomes</taxon>
    </lineage>
</organism>
<accession>A0A0F9CHF8</accession>
<comment type="similarity">
    <text evidence="2">Belongs to the CDP-glycerol glycerophosphotransferase family.</text>
</comment>
<evidence type="ECO:0000256" key="5">
    <source>
        <dbReference type="ARBA" id="ARBA00022944"/>
    </source>
</evidence>
<gene>
    <name evidence="8" type="ORF">LCGC14_2324340</name>
</gene>
<evidence type="ECO:0008006" key="9">
    <source>
        <dbReference type="Google" id="ProtNLM"/>
    </source>
</evidence>
<keyword evidence="3" id="KW-1003">Cell membrane</keyword>
<dbReference type="InterPro" id="IPR043149">
    <property type="entry name" value="TagF_N"/>
</dbReference>
<dbReference type="GO" id="GO:0047355">
    <property type="term" value="F:CDP-glycerol glycerophosphotransferase activity"/>
    <property type="evidence" value="ECO:0007669"/>
    <property type="project" value="InterPro"/>
</dbReference>
<dbReference type="PANTHER" id="PTHR37316">
    <property type="entry name" value="TEICHOIC ACID GLYCEROL-PHOSPHATE PRIMASE"/>
    <property type="match status" value="1"/>
</dbReference>
<comment type="subcellular location">
    <subcellularLocation>
        <location evidence="1">Cell membrane</location>
        <topology evidence="1">Peripheral membrane protein</topology>
    </subcellularLocation>
</comment>
<dbReference type="GO" id="GO:0005886">
    <property type="term" value="C:plasma membrane"/>
    <property type="evidence" value="ECO:0007669"/>
    <property type="project" value="UniProtKB-SubCell"/>
</dbReference>
<keyword evidence="7" id="KW-0812">Transmembrane</keyword>
<dbReference type="Pfam" id="PF04464">
    <property type="entry name" value="Glyphos_transf"/>
    <property type="match status" value="1"/>
</dbReference>
<keyword evidence="7" id="KW-1133">Transmembrane helix</keyword>
<dbReference type="InterPro" id="IPR007554">
    <property type="entry name" value="Glycerophosphate_synth"/>
</dbReference>
<keyword evidence="6 7" id="KW-0472">Membrane</keyword>
<dbReference type="AlphaFoldDB" id="A0A0F9CHF8"/>
<dbReference type="PANTHER" id="PTHR37316:SF3">
    <property type="entry name" value="TEICHOIC ACID GLYCEROL-PHOSPHATE TRANSFERASE"/>
    <property type="match status" value="1"/>
</dbReference>
<evidence type="ECO:0000256" key="1">
    <source>
        <dbReference type="ARBA" id="ARBA00004202"/>
    </source>
</evidence>
<dbReference type="InterPro" id="IPR051612">
    <property type="entry name" value="Teichoic_Acid_Biosynth"/>
</dbReference>
<dbReference type="Gene3D" id="3.40.50.12580">
    <property type="match status" value="1"/>
</dbReference>
<name>A0A0F9CHF8_9ZZZZ</name>
<keyword evidence="5" id="KW-0777">Teichoic acid biosynthesis</keyword>
<protein>
    <recommendedName>
        <fullName evidence="9">CDP-glycerol glycerophosphotransferase</fullName>
    </recommendedName>
</protein>
<dbReference type="SUPFAM" id="SSF53756">
    <property type="entry name" value="UDP-Glycosyltransferase/glycogen phosphorylase"/>
    <property type="match status" value="1"/>
</dbReference>
<evidence type="ECO:0000256" key="7">
    <source>
        <dbReference type="SAM" id="Phobius"/>
    </source>
</evidence>
<reference evidence="8" key="1">
    <citation type="journal article" date="2015" name="Nature">
        <title>Complex archaea that bridge the gap between prokaryotes and eukaryotes.</title>
        <authorList>
            <person name="Spang A."/>
            <person name="Saw J.H."/>
            <person name="Jorgensen S.L."/>
            <person name="Zaremba-Niedzwiedzka K."/>
            <person name="Martijn J."/>
            <person name="Lind A.E."/>
            <person name="van Eijk R."/>
            <person name="Schleper C."/>
            <person name="Guy L."/>
            <person name="Ettema T.J."/>
        </authorList>
    </citation>
    <scope>NUCLEOTIDE SEQUENCE</scope>
</reference>
<evidence type="ECO:0000256" key="6">
    <source>
        <dbReference type="ARBA" id="ARBA00023136"/>
    </source>
</evidence>
<evidence type="ECO:0000313" key="8">
    <source>
        <dbReference type="EMBL" id="KKL48554.1"/>
    </source>
</evidence>
<dbReference type="Gene3D" id="3.40.50.11820">
    <property type="match status" value="1"/>
</dbReference>
<dbReference type="EMBL" id="LAZR01033278">
    <property type="protein sequence ID" value="KKL48554.1"/>
    <property type="molecule type" value="Genomic_DNA"/>
</dbReference>
<sequence>MIFGRIFILVKGYISIKHTKFYMFINVILLSIIIKHFSRFFSNKIDEKLIVLGAYGGQAFIGNTKYLFKFLNDHSKYKIIWVTKSKYLRDKLNREGYSALYTYSLKTIKVLRKAKFVFLTHGFEDVLPIDFSPKTIVILTWHGTPIKKINVDDRRLLMIKKWGIRFRLKLQFHQYIDYLLSITGGDYERKVLCNAFRIPLKKLIILGYPRNDILFQRDSDFVMKIREFYQIPKKVEKILIYVPTFREDRKFNFPLSNSDLKRLNNLLNEKNYLFLIKAHLYEREINFSGYKNIRLVKKDSDVQELLLISDILITDYSSVIFDYLLKIKPILLFVYDYIFQRLYA</sequence>
<evidence type="ECO:0000256" key="4">
    <source>
        <dbReference type="ARBA" id="ARBA00022679"/>
    </source>
</evidence>
<evidence type="ECO:0000256" key="3">
    <source>
        <dbReference type="ARBA" id="ARBA00022475"/>
    </source>
</evidence>
<dbReference type="InterPro" id="IPR043148">
    <property type="entry name" value="TagF_C"/>
</dbReference>
<dbReference type="GO" id="GO:0019350">
    <property type="term" value="P:teichoic acid biosynthetic process"/>
    <property type="evidence" value="ECO:0007669"/>
    <property type="project" value="UniProtKB-KW"/>
</dbReference>
<keyword evidence="4" id="KW-0808">Transferase</keyword>
<feature type="transmembrane region" description="Helical" evidence="7">
    <location>
        <begin position="21"/>
        <end position="37"/>
    </location>
</feature>
<proteinExistence type="inferred from homology"/>
<evidence type="ECO:0000256" key="2">
    <source>
        <dbReference type="ARBA" id="ARBA00010488"/>
    </source>
</evidence>
<comment type="caution">
    <text evidence="8">The sequence shown here is derived from an EMBL/GenBank/DDBJ whole genome shotgun (WGS) entry which is preliminary data.</text>
</comment>